<gene>
    <name evidence="3" type="ORF">PTI45_03484</name>
</gene>
<keyword evidence="3" id="KW-0328">Glycosyltransferase</keyword>
<name>A0A1E3L0J7_9BACL</name>
<dbReference type="GO" id="GO:0017000">
    <property type="term" value="P:antibiotic biosynthetic process"/>
    <property type="evidence" value="ECO:0007669"/>
    <property type="project" value="UniProtKB-ARBA"/>
</dbReference>
<accession>A0A1E3L0J7</accession>
<evidence type="ECO:0000313" key="3">
    <source>
        <dbReference type="EMBL" id="ODP27163.1"/>
    </source>
</evidence>
<dbReference type="GO" id="GO:0016758">
    <property type="term" value="F:hexosyltransferase activity"/>
    <property type="evidence" value="ECO:0007669"/>
    <property type="project" value="InterPro"/>
</dbReference>
<dbReference type="EC" id="2.4.1.-" evidence="3"/>
<evidence type="ECO:0000313" key="4">
    <source>
        <dbReference type="Proteomes" id="UP000094578"/>
    </source>
</evidence>
<evidence type="ECO:0000256" key="2">
    <source>
        <dbReference type="ARBA" id="ARBA00022679"/>
    </source>
</evidence>
<protein>
    <submittedName>
        <fullName evidence="3">Putative UDP-glucosyltransferase YdhE</fullName>
        <ecNumber evidence="3">2.4.1.-</ecNumber>
    </submittedName>
</protein>
<dbReference type="PANTHER" id="PTHR48050">
    <property type="entry name" value="STEROL 3-BETA-GLUCOSYLTRANSFERASE"/>
    <property type="match status" value="1"/>
</dbReference>
<proteinExistence type="inferred from homology"/>
<dbReference type="STRING" id="1886670.PTI45_03484"/>
<dbReference type="Pfam" id="PF00201">
    <property type="entry name" value="UDPGT"/>
    <property type="match status" value="1"/>
</dbReference>
<keyword evidence="2 3" id="KW-0808">Transferase</keyword>
<comment type="caution">
    <text evidence="3">The sequence shown here is derived from an EMBL/GenBank/DDBJ whole genome shotgun (WGS) entry which is preliminary data.</text>
</comment>
<comment type="similarity">
    <text evidence="1">Belongs to the UDP-glycosyltransferase family.</text>
</comment>
<organism evidence="3 4">
    <name type="scientific">Paenibacillus nuruki</name>
    <dbReference type="NCBI Taxonomy" id="1886670"/>
    <lineage>
        <taxon>Bacteria</taxon>
        <taxon>Bacillati</taxon>
        <taxon>Bacillota</taxon>
        <taxon>Bacilli</taxon>
        <taxon>Bacillales</taxon>
        <taxon>Paenibacillaceae</taxon>
        <taxon>Paenibacillus</taxon>
    </lineage>
</organism>
<keyword evidence="4" id="KW-1185">Reference proteome</keyword>
<dbReference type="InterPro" id="IPR002213">
    <property type="entry name" value="UDP_glucos_trans"/>
</dbReference>
<dbReference type="PANTHER" id="PTHR48050:SF13">
    <property type="entry name" value="STEROL 3-BETA-GLUCOSYLTRANSFERASE UGT80A2"/>
    <property type="match status" value="1"/>
</dbReference>
<dbReference type="InterPro" id="IPR006326">
    <property type="entry name" value="UDPGT_MGT-like"/>
</dbReference>
<dbReference type="AlphaFoldDB" id="A0A1E3L0J7"/>
<evidence type="ECO:0000256" key="1">
    <source>
        <dbReference type="ARBA" id="ARBA00009995"/>
    </source>
</evidence>
<dbReference type="SUPFAM" id="SSF53756">
    <property type="entry name" value="UDP-Glycosyltransferase/glycogen phosphorylase"/>
    <property type="match status" value="1"/>
</dbReference>
<dbReference type="GO" id="GO:0008194">
    <property type="term" value="F:UDP-glycosyltransferase activity"/>
    <property type="evidence" value="ECO:0007669"/>
    <property type="project" value="InterPro"/>
</dbReference>
<dbReference type="EMBL" id="MDER01000066">
    <property type="protein sequence ID" value="ODP27163.1"/>
    <property type="molecule type" value="Genomic_DNA"/>
</dbReference>
<dbReference type="InterPro" id="IPR050426">
    <property type="entry name" value="Glycosyltransferase_28"/>
</dbReference>
<dbReference type="Gene3D" id="3.40.50.2000">
    <property type="entry name" value="Glycogen Phosphorylase B"/>
    <property type="match status" value="2"/>
</dbReference>
<dbReference type="Proteomes" id="UP000094578">
    <property type="component" value="Unassembled WGS sequence"/>
</dbReference>
<dbReference type="CDD" id="cd03784">
    <property type="entry name" value="GT1_Gtf-like"/>
    <property type="match status" value="1"/>
</dbReference>
<reference evidence="3 4" key="1">
    <citation type="submission" date="2016-08" db="EMBL/GenBank/DDBJ databases">
        <title>Genome sequencing of Paenibacillus sp. TI45-13ar, isolated from Korean traditional nuruk.</title>
        <authorList>
            <person name="Kim S.-J."/>
        </authorList>
    </citation>
    <scope>NUCLEOTIDE SEQUENCE [LARGE SCALE GENOMIC DNA]</scope>
    <source>
        <strain evidence="3 4">TI45-13ar</strain>
    </source>
</reference>
<dbReference type="PATRIC" id="fig|1886670.3.peg.3542"/>
<dbReference type="NCBIfam" id="TIGR01426">
    <property type="entry name" value="MGT"/>
    <property type="match status" value="1"/>
</dbReference>
<sequence length="418" mass="46849">MDTIAHVLVVITPAEGHVNPSLGLVTQLVDNGEQVVYVCTEEYRSRIEQTGALLITYPFPQDAFSHDPVLKPQEYKHPYQFTYMMVAGIIQRIIPEVLRVIENQKFDYLIFDSLMGWGGTILAEKLGIPAVCSIASFALINPLGAEEGVKELDTDTKELYEATMKITHALAQEFQVSVPCIDEIPAHAGELKLVYTSRYFQPYAEKMDNRFIFSGPSIIPRQDGQTFSFELLRERYPQTVYIAMGTILNKNLEFYQLCFEAFGDIPVNVVLSSGRYTDMEPLADQIPSNFIVMPYIAQLDMLQHTDVFITHAGMNSASEALYYNVPLVMIPLTSDQPLVANRVEELGAGITLNKHKLSAADMREALLEVLSNPSYKQQACIIGESLRQAGGYKRAAEMIMSHMASFHNKISNTKLTNK</sequence>
<dbReference type="FunFam" id="3.40.50.2000:FF:000072">
    <property type="entry name" value="Glycosyl transferase"/>
    <property type="match status" value="1"/>
</dbReference>